<dbReference type="AlphaFoldDB" id="A0A3P8DVH2"/>
<dbReference type="InterPro" id="IPR052095">
    <property type="entry name" value="UNC-13_domain"/>
</dbReference>
<sequence>MDLAHYEISQLILLIKLLIIDLEKCHEVYSPIIKKYLDLDPFINMYKLYANSLHHDYITINVLQNLVLPIINQELETKSSLSTGKQCLTKSIELKSLFVLYLLLKKFENMYDIKIKSNEPKKLIDFDWYTWFRPVISYWIQQCNSQLLFNLDGDIQNDQVSFILLKYLV</sequence>
<keyword evidence="1" id="KW-0268">Exocytosis</keyword>
<evidence type="ECO:0000313" key="3">
    <source>
        <dbReference type="Proteomes" id="UP000269396"/>
    </source>
</evidence>
<dbReference type="PANTHER" id="PTHR45999:SF4">
    <property type="entry name" value="UNC-13-4A, ISOFORM B"/>
    <property type="match status" value="1"/>
</dbReference>
<organism evidence="2 3">
    <name type="scientific">Schistosoma mattheei</name>
    <dbReference type="NCBI Taxonomy" id="31246"/>
    <lineage>
        <taxon>Eukaryota</taxon>
        <taxon>Metazoa</taxon>
        <taxon>Spiralia</taxon>
        <taxon>Lophotrochozoa</taxon>
        <taxon>Platyhelminthes</taxon>
        <taxon>Trematoda</taxon>
        <taxon>Digenea</taxon>
        <taxon>Strigeidida</taxon>
        <taxon>Schistosomatoidea</taxon>
        <taxon>Schistosomatidae</taxon>
        <taxon>Schistosoma</taxon>
    </lineage>
</organism>
<name>A0A3P8DVH2_9TREM</name>
<dbReference type="GO" id="GO:0006887">
    <property type="term" value="P:exocytosis"/>
    <property type="evidence" value="ECO:0007669"/>
    <property type="project" value="UniProtKB-KW"/>
</dbReference>
<keyword evidence="3" id="KW-1185">Reference proteome</keyword>
<evidence type="ECO:0000256" key="1">
    <source>
        <dbReference type="ARBA" id="ARBA00022483"/>
    </source>
</evidence>
<protein>
    <submittedName>
        <fullName evidence="2">Uncharacterized protein</fullName>
    </submittedName>
</protein>
<dbReference type="PANTHER" id="PTHR45999">
    <property type="entry name" value="UNC-13-4A, ISOFORM B"/>
    <property type="match status" value="1"/>
</dbReference>
<dbReference type="Proteomes" id="UP000269396">
    <property type="component" value="Unassembled WGS sequence"/>
</dbReference>
<dbReference type="EMBL" id="UZAL01027838">
    <property type="protein sequence ID" value="VDP36054.1"/>
    <property type="molecule type" value="Genomic_DNA"/>
</dbReference>
<evidence type="ECO:0000313" key="2">
    <source>
        <dbReference type="EMBL" id="VDP36054.1"/>
    </source>
</evidence>
<proteinExistence type="predicted"/>
<gene>
    <name evidence="2" type="ORF">SMTD_LOCUS6836</name>
</gene>
<accession>A0A3P8DVH2</accession>
<reference evidence="2 3" key="1">
    <citation type="submission" date="2018-11" db="EMBL/GenBank/DDBJ databases">
        <authorList>
            <consortium name="Pathogen Informatics"/>
        </authorList>
    </citation>
    <scope>NUCLEOTIDE SEQUENCE [LARGE SCALE GENOMIC DNA]</scope>
    <source>
        <strain>Denwood</strain>
        <strain evidence="3">Zambia</strain>
    </source>
</reference>
<dbReference type="GO" id="GO:0099503">
    <property type="term" value="C:secretory vesicle"/>
    <property type="evidence" value="ECO:0007669"/>
    <property type="project" value="TreeGrafter"/>
</dbReference>